<dbReference type="GO" id="GO:0005524">
    <property type="term" value="F:ATP binding"/>
    <property type="evidence" value="ECO:0007669"/>
    <property type="project" value="UniProtKB-KW"/>
</dbReference>
<dbReference type="Gene3D" id="3.40.50.300">
    <property type="entry name" value="P-loop containing nucleotide triphosphate hydrolases"/>
    <property type="match status" value="1"/>
</dbReference>
<dbReference type="InterPro" id="IPR027417">
    <property type="entry name" value="P-loop_NTPase"/>
</dbReference>
<name>A0A7X0RW47_9BACL</name>
<dbReference type="GO" id="GO:0051782">
    <property type="term" value="P:negative regulation of cell division"/>
    <property type="evidence" value="ECO:0007669"/>
    <property type="project" value="TreeGrafter"/>
</dbReference>
<sequence>MGARLVLAAAQPGYAAKLARYLKETERDWEVVSFTQEVALARYILDTPSFDMLVIHPCLLGRVREQLPPGANIVLLTESSAGTEEGGEFPVLSQFQPMSRLAAGIRARLAGGERRRTSEGPAVWTVFSASGGVGKTALALNLARQARERGRRAFYLNLEPLNATDLVFGGGDPDSLTSLLYVLQAHPDNGAQELKRLTERRSPIGAGYIDAPEHPAERLALTTDRLRLLLDALRESSGSDVIVVDADSGCGEWHRSLLEMSTEVLWLAIDDIQSLRKAEKLANEWQGKLSGFPGKCTFVLNKQEGTPLNVWKTPGGAPAFSLPHISQWERLASMQPLLQSSAYSGAVDRLLDRLCSTQDGVTVRPDMLVIEGAGSPWAR</sequence>
<dbReference type="Proteomes" id="UP000547209">
    <property type="component" value="Unassembled WGS sequence"/>
</dbReference>
<dbReference type="GO" id="GO:0005829">
    <property type="term" value="C:cytosol"/>
    <property type="evidence" value="ECO:0007669"/>
    <property type="project" value="TreeGrafter"/>
</dbReference>
<gene>
    <name evidence="3" type="ORF">H7C19_29270</name>
</gene>
<evidence type="ECO:0000313" key="4">
    <source>
        <dbReference type="Proteomes" id="UP000547209"/>
    </source>
</evidence>
<dbReference type="InterPro" id="IPR050625">
    <property type="entry name" value="ParA/MinD_ATPase"/>
</dbReference>
<keyword evidence="2" id="KW-0067">ATP-binding</keyword>
<evidence type="ECO:0000256" key="1">
    <source>
        <dbReference type="ARBA" id="ARBA00022741"/>
    </source>
</evidence>
<keyword evidence="1" id="KW-0547">Nucleotide-binding</keyword>
<evidence type="ECO:0000313" key="3">
    <source>
        <dbReference type="EMBL" id="MBB6674777.1"/>
    </source>
</evidence>
<dbReference type="AlphaFoldDB" id="A0A7X0RW47"/>
<dbReference type="RefSeq" id="WP_185672640.1">
    <property type="nucleotide sequence ID" value="NZ_JACJVP010000055.1"/>
</dbReference>
<dbReference type="PANTHER" id="PTHR43384:SF6">
    <property type="entry name" value="SEPTUM SITE-DETERMINING PROTEIN MIND HOMOLOG, CHLOROPLASTIC"/>
    <property type="match status" value="1"/>
</dbReference>
<dbReference type="Gene3D" id="3.40.50.10850">
    <property type="entry name" value="Ntrc-like two-domain protein"/>
    <property type="match status" value="1"/>
</dbReference>
<protein>
    <recommendedName>
        <fullName evidence="5">CobQ/CobB/MinD/ParA nucleotide binding domain-containing protein</fullName>
    </recommendedName>
</protein>
<accession>A0A7X0RW47</accession>
<organism evidence="3 4">
    <name type="scientific">Cohnella nanjingensis</name>
    <dbReference type="NCBI Taxonomy" id="1387779"/>
    <lineage>
        <taxon>Bacteria</taxon>
        <taxon>Bacillati</taxon>
        <taxon>Bacillota</taxon>
        <taxon>Bacilli</taxon>
        <taxon>Bacillales</taxon>
        <taxon>Paenibacillaceae</taxon>
        <taxon>Cohnella</taxon>
    </lineage>
</organism>
<reference evidence="3 4" key="1">
    <citation type="submission" date="2020-08" db="EMBL/GenBank/DDBJ databases">
        <title>Cohnella phylogeny.</title>
        <authorList>
            <person name="Dunlap C."/>
        </authorList>
    </citation>
    <scope>NUCLEOTIDE SEQUENCE [LARGE SCALE GENOMIC DNA]</scope>
    <source>
        <strain evidence="3 4">DSM 28246</strain>
    </source>
</reference>
<evidence type="ECO:0000256" key="2">
    <source>
        <dbReference type="ARBA" id="ARBA00022840"/>
    </source>
</evidence>
<evidence type="ECO:0008006" key="5">
    <source>
        <dbReference type="Google" id="ProtNLM"/>
    </source>
</evidence>
<dbReference type="GO" id="GO:0016887">
    <property type="term" value="F:ATP hydrolysis activity"/>
    <property type="evidence" value="ECO:0007669"/>
    <property type="project" value="TreeGrafter"/>
</dbReference>
<comment type="caution">
    <text evidence="3">The sequence shown here is derived from an EMBL/GenBank/DDBJ whole genome shotgun (WGS) entry which is preliminary data.</text>
</comment>
<keyword evidence="4" id="KW-1185">Reference proteome</keyword>
<proteinExistence type="predicted"/>
<dbReference type="SUPFAM" id="SSF52540">
    <property type="entry name" value="P-loop containing nucleoside triphosphate hydrolases"/>
    <property type="match status" value="1"/>
</dbReference>
<dbReference type="GO" id="GO:0009898">
    <property type="term" value="C:cytoplasmic side of plasma membrane"/>
    <property type="evidence" value="ECO:0007669"/>
    <property type="project" value="TreeGrafter"/>
</dbReference>
<dbReference type="EMBL" id="JACJVP010000055">
    <property type="protein sequence ID" value="MBB6674777.1"/>
    <property type="molecule type" value="Genomic_DNA"/>
</dbReference>
<dbReference type="PANTHER" id="PTHR43384">
    <property type="entry name" value="SEPTUM SITE-DETERMINING PROTEIN MIND HOMOLOG, CHLOROPLASTIC-RELATED"/>
    <property type="match status" value="1"/>
</dbReference>